<dbReference type="InterPro" id="IPR008254">
    <property type="entry name" value="Flavodoxin/NO_synth"/>
</dbReference>
<dbReference type="Pfam" id="PF00258">
    <property type="entry name" value="Flavodoxin_1"/>
    <property type="match status" value="1"/>
</dbReference>
<dbReference type="PANTHER" id="PTHR13930:SF0">
    <property type="entry name" value="S-ADENOSYL-L-METHIONINE-DEPENDENT TRNA 4-DEMETHYLWYOSINE SYNTHASE TYW1-RELATED"/>
    <property type="match status" value="1"/>
</dbReference>
<evidence type="ECO:0000259" key="2">
    <source>
        <dbReference type="PROSITE" id="PS50902"/>
    </source>
</evidence>
<comment type="caution">
    <text evidence="3">The sequence shown here is derived from an EMBL/GenBank/DDBJ whole genome shotgun (WGS) entry which is preliminary data.</text>
</comment>
<gene>
    <name evidence="3" type="ORF">EB796_004554</name>
</gene>
<proteinExistence type="predicted"/>
<reference evidence="3" key="1">
    <citation type="submission" date="2020-06" db="EMBL/GenBank/DDBJ databases">
        <title>Draft genome of Bugula neritina, a colonial animal packing powerful symbionts and potential medicines.</title>
        <authorList>
            <person name="Rayko M."/>
        </authorList>
    </citation>
    <scope>NUCLEOTIDE SEQUENCE [LARGE SCALE GENOMIC DNA]</scope>
    <source>
        <strain evidence="3">Kwan_BN1</strain>
    </source>
</reference>
<dbReference type="InterPro" id="IPR034556">
    <property type="entry name" value="tRNA_wybutosine-synthase"/>
</dbReference>
<dbReference type="Proteomes" id="UP000593567">
    <property type="component" value="Unassembled WGS sequence"/>
</dbReference>
<evidence type="ECO:0000256" key="1">
    <source>
        <dbReference type="SAM" id="MobiDB-lite"/>
    </source>
</evidence>
<dbReference type="PROSITE" id="PS50902">
    <property type="entry name" value="FLAVODOXIN_LIKE"/>
    <property type="match status" value="1"/>
</dbReference>
<feature type="domain" description="Flavodoxin-like" evidence="2">
    <location>
        <begin position="87"/>
        <end position="243"/>
    </location>
</feature>
<feature type="region of interest" description="Disordered" evidence="1">
    <location>
        <begin position="368"/>
        <end position="396"/>
    </location>
</feature>
<dbReference type="PANTHER" id="PTHR13930">
    <property type="entry name" value="S-ADENOSYL-L-METHIONINE-DEPENDENT TRNA 4-DEMETHYLWYOSINE SYNTHASE"/>
    <property type="match status" value="1"/>
</dbReference>
<feature type="compositionally biased region" description="Basic and acidic residues" evidence="1">
    <location>
        <begin position="323"/>
        <end position="332"/>
    </location>
</feature>
<keyword evidence="4" id="KW-1185">Reference proteome</keyword>
<dbReference type="GO" id="GO:0051539">
    <property type="term" value="F:4 iron, 4 sulfur cluster binding"/>
    <property type="evidence" value="ECO:0007669"/>
    <property type="project" value="InterPro"/>
</dbReference>
<dbReference type="GO" id="GO:0008033">
    <property type="term" value="P:tRNA processing"/>
    <property type="evidence" value="ECO:0007669"/>
    <property type="project" value="InterPro"/>
</dbReference>
<dbReference type="InterPro" id="IPR001094">
    <property type="entry name" value="Flavdoxin-like"/>
</dbReference>
<dbReference type="InterPro" id="IPR029039">
    <property type="entry name" value="Flavoprotein-like_sf"/>
</dbReference>
<dbReference type="GO" id="GO:0010181">
    <property type="term" value="F:FMN binding"/>
    <property type="evidence" value="ECO:0007669"/>
    <property type="project" value="InterPro"/>
</dbReference>
<feature type="region of interest" description="Disordered" evidence="1">
    <location>
        <begin position="275"/>
        <end position="332"/>
    </location>
</feature>
<feature type="compositionally biased region" description="Polar residues" evidence="1">
    <location>
        <begin position="286"/>
        <end position="296"/>
    </location>
</feature>
<name>A0A7J7KI56_BUGNE</name>
<evidence type="ECO:0000313" key="4">
    <source>
        <dbReference type="Proteomes" id="UP000593567"/>
    </source>
</evidence>
<dbReference type="InterPro" id="IPR013785">
    <property type="entry name" value="Aldolase_TIM"/>
</dbReference>
<feature type="compositionally biased region" description="Basic and acidic residues" evidence="1">
    <location>
        <begin position="371"/>
        <end position="380"/>
    </location>
</feature>
<evidence type="ECO:0000313" key="3">
    <source>
        <dbReference type="EMBL" id="KAF6037146.1"/>
    </source>
</evidence>
<accession>A0A7J7KI56</accession>
<dbReference type="SUPFAM" id="SSF52218">
    <property type="entry name" value="Flavoproteins"/>
    <property type="match status" value="1"/>
</dbReference>
<protein>
    <submittedName>
        <fullName evidence="3">TYW1</fullName>
    </submittedName>
</protein>
<sequence>MDTMSTSCIVTVDSKLPTLNANLVTTVIKLKTAMPTALSKEFAPSRSTFYIVSGLAIVALTTIGIKILRNRINQTKAVSSKSQQKGLLILYASQKGQSKVFAHELQDEARGVGLTAEAVSLSEFEPESLVNQVNKNFCVFILPTYTDGSPPAASQWFFSWLKDAASDFRYGADYFQGLEYCIVGLGNSLYGSNYCKVAKETDEWLAEMSAESFIDLTLCDEDVASSLHGSLQNDFSFWKDLFWSVVISGYKPKPKKRRVKRKAAKSAEKSACSGQSKSCECKKGTPNGTGEGCQSSDESDGEQQKPQNPIVDLEDMGPIMASSKDEPSEVREMVTPTIRKSLEKQGYKIIGSHSGVKLCRWTKASHQPSRYRVEVEDGSRGGDNQRCSGQPPEYDQPVQRCTWCHT</sequence>
<organism evidence="3 4">
    <name type="scientific">Bugula neritina</name>
    <name type="common">Brown bryozoan</name>
    <name type="synonym">Sertularia neritina</name>
    <dbReference type="NCBI Taxonomy" id="10212"/>
    <lineage>
        <taxon>Eukaryota</taxon>
        <taxon>Metazoa</taxon>
        <taxon>Spiralia</taxon>
        <taxon>Lophotrochozoa</taxon>
        <taxon>Bryozoa</taxon>
        <taxon>Gymnolaemata</taxon>
        <taxon>Cheilostomatida</taxon>
        <taxon>Flustrina</taxon>
        <taxon>Buguloidea</taxon>
        <taxon>Bugulidae</taxon>
        <taxon>Bugula</taxon>
    </lineage>
</organism>
<dbReference type="Gene3D" id="3.20.20.70">
    <property type="entry name" value="Aldolase class I"/>
    <property type="match status" value="1"/>
</dbReference>
<dbReference type="EMBL" id="VXIV02000616">
    <property type="protein sequence ID" value="KAF6037146.1"/>
    <property type="molecule type" value="Genomic_DNA"/>
</dbReference>
<dbReference type="AlphaFoldDB" id="A0A7J7KI56"/>
<dbReference type="OrthoDB" id="271553at2759"/>
<dbReference type="PRINTS" id="PR00369">
    <property type="entry name" value="FLAVODOXIN"/>
</dbReference>
<dbReference type="Gene3D" id="3.40.50.360">
    <property type="match status" value="1"/>
</dbReference>